<feature type="signal peptide" evidence="1">
    <location>
        <begin position="1"/>
        <end position="24"/>
    </location>
</feature>
<evidence type="ECO:0000313" key="2">
    <source>
        <dbReference type="EMBL" id="AWA29866.1"/>
    </source>
</evidence>
<proteinExistence type="predicted"/>
<evidence type="ECO:0000313" key="3">
    <source>
        <dbReference type="Proteomes" id="UP000244193"/>
    </source>
</evidence>
<dbReference type="AlphaFoldDB" id="A0A2S0RDW8"/>
<gene>
    <name evidence="2" type="ORF">HYN48_07115</name>
</gene>
<keyword evidence="1" id="KW-0732">Signal</keyword>
<sequence>MKLKFLLPLAILSLCACSSENEKADDSVLGIWKNTAAFDGNQSTTPGTAMDICENNIRLAFGADYFYNESLASEVPCDIVTENTYEWSETGPNAYECRHSGDNTLYFTATIMDGTMTLYRPDLDKTYLLRHTAN</sequence>
<dbReference type="Proteomes" id="UP000244193">
    <property type="component" value="Chromosome"/>
</dbReference>
<accession>A0A2S0RDW8</accession>
<dbReference type="RefSeq" id="WP_108370450.1">
    <property type="nucleotide sequence ID" value="NZ_CP028811.1"/>
</dbReference>
<evidence type="ECO:0008006" key="4">
    <source>
        <dbReference type="Google" id="ProtNLM"/>
    </source>
</evidence>
<dbReference type="OrthoDB" id="1191317at2"/>
<evidence type="ECO:0000256" key="1">
    <source>
        <dbReference type="SAM" id="SignalP"/>
    </source>
</evidence>
<organism evidence="2 3">
    <name type="scientific">Flavobacterium magnum</name>
    <dbReference type="NCBI Taxonomy" id="2162713"/>
    <lineage>
        <taxon>Bacteria</taxon>
        <taxon>Pseudomonadati</taxon>
        <taxon>Bacteroidota</taxon>
        <taxon>Flavobacteriia</taxon>
        <taxon>Flavobacteriales</taxon>
        <taxon>Flavobacteriaceae</taxon>
        <taxon>Flavobacterium</taxon>
    </lineage>
</organism>
<dbReference type="KEGG" id="fmg:HYN48_07115"/>
<dbReference type="PROSITE" id="PS51257">
    <property type="entry name" value="PROKAR_LIPOPROTEIN"/>
    <property type="match status" value="1"/>
</dbReference>
<keyword evidence="3" id="KW-1185">Reference proteome</keyword>
<name>A0A2S0RDW8_9FLAO</name>
<protein>
    <recommendedName>
        <fullName evidence="4">Lipocalin-like domain-containing protein</fullName>
    </recommendedName>
</protein>
<reference evidence="2 3" key="1">
    <citation type="submission" date="2018-04" db="EMBL/GenBank/DDBJ databases">
        <title>Genome sequencing of Flavobacterium sp. HYN0048.</title>
        <authorList>
            <person name="Yi H."/>
            <person name="Baek C."/>
        </authorList>
    </citation>
    <scope>NUCLEOTIDE SEQUENCE [LARGE SCALE GENOMIC DNA]</scope>
    <source>
        <strain evidence="2 3">HYN0048</strain>
    </source>
</reference>
<dbReference type="EMBL" id="CP028811">
    <property type="protein sequence ID" value="AWA29866.1"/>
    <property type="molecule type" value="Genomic_DNA"/>
</dbReference>
<feature type="chain" id="PRO_5015721100" description="Lipocalin-like domain-containing protein" evidence="1">
    <location>
        <begin position="25"/>
        <end position="134"/>
    </location>
</feature>